<dbReference type="InterPro" id="IPR057778">
    <property type="entry name" value="KH_Vigilin_N"/>
</dbReference>
<proteinExistence type="predicted"/>
<evidence type="ECO:0000256" key="1">
    <source>
        <dbReference type="ARBA" id="ARBA00022737"/>
    </source>
</evidence>
<evidence type="ECO:0000256" key="2">
    <source>
        <dbReference type="ARBA" id="ARBA00022884"/>
    </source>
</evidence>
<evidence type="ECO:0000313" key="5">
    <source>
        <dbReference type="Proteomes" id="UP000079169"/>
    </source>
</evidence>
<keyword evidence="5" id="KW-1185">Reference proteome</keyword>
<feature type="region of interest" description="Disordered" evidence="3">
    <location>
        <begin position="65"/>
        <end position="85"/>
    </location>
</feature>
<reference evidence="6" key="1">
    <citation type="submission" date="2025-08" db="UniProtKB">
        <authorList>
            <consortium name="RefSeq"/>
        </authorList>
    </citation>
    <scope>IDENTIFICATION</scope>
</reference>
<dbReference type="GO" id="GO:0003723">
    <property type="term" value="F:RNA binding"/>
    <property type="evidence" value="ECO:0007669"/>
    <property type="project" value="InterPro"/>
</dbReference>
<dbReference type="InterPro" id="IPR036612">
    <property type="entry name" value="KH_dom_type_1_sf"/>
</dbReference>
<dbReference type="KEGG" id="dci:103521701"/>
<evidence type="ECO:0000259" key="4">
    <source>
        <dbReference type="Pfam" id="PF24668"/>
    </source>
</evidence>
<evidence type="ECO:0000313" key="6">
    <source>
        <dbReference type="RefSeq" id="XP_008485030.1"/>
    </source>
</evidence>
<keyword evidence="1" id="KW-0677">Repeat</keyword>
<protein>
    <submittedName>
        <fullName evidence="6">Vigilin-like</fullName>
    </submittedName>
</protein>
<keyword evidence="2" id="KW-0694">RNA-binding</keyword>
<sequence length="146" mass="16462">MEAGGYEESALPQQQETVVSYDEMFPELTGNIKGGAVQYAPTQNNQWSNKMRVTSSSVTQVFRIPREERKSDQSDKFGEEKESRQRCAQIMSETGVHIEISTSQDQSLTFLVTGKQDQVLDARRRILSNFQTQVSHCLSIQLPDTG</sequence>
<dbReference type="AlphaFoldDB" id="A0A1S3DMX0"/>
<evidence type="ECO:0000256" key="3">
    <source>
        <dbReference type="SAM" id="MobiDB-lite"/>
    </source>
</evidence>
<dbReference type="STRING" id="121845.A0A1S3DMX0"/>
<name>A0A1S3DMX0_DIACI</name>
<accession>A0A1S3DMX0</accession>
<dbReference type="Proteomes" id="UP000079169">
    <property type="component" value="Unplaced"/>
</dbReference>
<dbReference type="Gene3D" id="3.30.1370.10">
    <property type="entry name" value="K Homology domain, type 1"/>
    <property type="match status" value="1"/>
</dbReference>
<gene>
    <name evidence="6" type="primary">LOC103521701</name>
</gene>
<dbReference type="PaxDb" id="121845-A0A1S3DMX0"/>
<organism evidence="5 6">
    <name type="scientific">Diaphorina citri</name>
    <name type="common">Asian citrus psyllid</name>
    <dbReference type="NCBI Taxonomy" id="121845"/>
    <lineage>
        <taxon>Eukaryota</taxon>
        <taxon>Metazoa</taxon>
        <taxon>Ecdysozoa</taxon>
        <taxon>Arthropoda</taxon>
        <taxon>Hexapoda</taxon>
        <taxon>Insecta</taxon>
        <taxon>Pterygota</taxon>
        <taxon>Neoptera</taxon>
        <taxon>Paraneoptera</taxon>
        <taxon>Hemiptera</taxon>
        <taxon>Sternorrhyncha</taxon>
        <taxon>Psylloidea</taxon>
        <taxon>Psyllidae</taxon>
        <taxon>Diaphorininae</taxon>
        <taxon>Diaphorina</taxon>
    </lineage>
</organism>
<feature type="domain" description="Vigilin N-terminal KH" evidence="4">
    <location>
        <begin position="67"/>
        <end position="134"/>
    </location>
</feature>
<dbReference type="SUPFAM" id="SSF54791">
    <property type="entry name" value="Eukaryotic type KH-domain (KH-domain type I)"/>
    <property type="match status" value="1"/>
</dbReference>
<dbReference type="CDD" id="cd22405">
    <property type="entry name" value="KH-I_Vigilin_rpt1"/>
    <property type="match status" value="1"/>
</dbReference>
<dbReference type="GeneID" id="103521701"/>
<dbReference type="RefSeq" id="XP_008485030.1">
    <property type="nucleotide sequence ID" value="XM_008486808.3"/>
</dbReference>
<dbReference type="Pfam" id="PF24668">
    <property type="entry name" value="KH_Vigilin"/>
    <property type="match status" value="1"/>
</dbReference>